<evidence type="ECO:0000256" key="8">
    <source>
        <dbReference type="ARBA" id="ARBA00022737"/>
    </source>
</evidence>
<evidence type="ECO:0000256" key="12">
    <source>
        <dbReference type="ARBA" id="ARBA00023180"/>
    </source>
</evidence>
<evidence type="ECO:0000256" key="5">
    <source>
        <dbReference type="ARBA" id="ARBA00022614"/>
    </source>
</evidence>
<dbReference type="STRING" id="157652.A0A371GM19"/>
<evidence type="ECO:0000256" key="2">
    <source>
        <dbReference type="ARBA" id="ARBA00009592"/>
    </source>
</evidence>
<dbReference type="Gene3D" id="3.80.10.10">
    <property type="entry name" value="Ribonuclease Inhibitor"/>
    <property type="match status" value="4"/>
</dbReference>
<name>A0A371GM19_MUCPR</name>
<dbReference type="Pfam" id="PF08263">
    <property type="entry name" value="LRRNT_2"/>
    <property type="match status" value="1"/>
</dbReference>
<dbReference type="GO" id="GO:0005886">
    <property type="term" value="C:plasma membrane"/>
    <property type="evidence" value="ECO:0007669"/>
    <property type="project" value="UniProtKB-SubCell"/>
</dbReference>
<evidence type="ECO:0000256" key="14">
    <source>
        <dbReference type="SAM" id="Phobius"/>
    </source>
</evidence>
<dbReference type="PRINTS" id="PR00019">
    <property type="entry name" value="LEURICHRPT"/>
</dbReference>
<feature type="region of interest" description="Disordered" evidence="13">
    <location>
        <begin position="1"/>
        <end position="26"/>
    </location>
</feature>
<sequence length="1167" mass="130166">MSSTDKSPDPTPARGPEPTPGKAMGVGQHVIDKGAMMVQSLEPIKQMSQHVCTFAIYSHDMSRQIQTHYYCTRLHQNLLQCAVYDSDESNARLLGVEYIVSDDVFETLPPEEQKLWHSHAYEIKSGLWVNPRVPEMIGMPELENLAKTYGKFWCTWQVDRGDRLPMGAPALMMSPQAVSPGLVRPELVLERDAKYNISLQKLKNSRLEIPEPEMINPMADYWKQHGKGFIIDIEETEMNTLCIKEERVALLKIKKDLKDPANCLSSWVGEDCCYWKGIECDNQTGHVLKLDLNSIHICPILTQSPFGGEINPSLTDLKHLSHLDLSFTNFEGIPIPNFIGSLSMLRYLDLSDAKFSGMVPTHLGNLSNLHYLDISASPLWVRDVRWLSALPSLQYLNMDYVNITSTSHELFQAVNMIPSLIELHLISCSLVTLPPSLPFENFTSLSVLNLPGNNFNSSIPSWLFNMSNLAELGLYSSSLRGSLPVLGRGNLCKLQKMDVSNNDLSGDITQMLESLSSCSNQSLKYLDLSSNKLTGKLPHSVGQFNSLIYLDMSNNSLSGPVPASIGNLSNLGSLYLEGNMLNGTIPGSVGQLTRLCTLNLLQNNWEGTMTNIHFHNLTNLNKFSVSSNMNSFALKVKQDWVPPFKNLFYIEIHDCQVGPTFPNWLSHQMFLDEVILENAEIYGEIPRWLYNISSQLSVVDLSYNNISGYLPIELNFSAAFMVDLAFNQLKGSVPLWSGVTALDLRNNLLSGTVPANIGKEMSHLIFLDLSNNHLNGSIPLSINRIQNLGYLDLSNNHLTGEIPVFWMGMQSLQIIDLSGNTFSGGIPTQICSLPSLFILDLSNNNLSADLASAFQNCITIITLSLGNNRFFGSMPKEISKNLPSLSELLLRGNKLTGSIPDEVCALPYLHLLDLAENNLSGPIPTCLGDMHGFKLPQTYFIDLMQSVVIFPFAQYTRHVELILKGRMIEYKNRMLVHPSIDLSNNDLYGKIPENLSELTHLGALNLSYNRLTGNIPNNMGSLKDLESLDLSHNYLWGTIPASMGSMTFLSYLNLSYNNLSGQIPVANQFGTFNDPSIYEGNSELCGDPLPTKCKSLLPGNGEQEQKHEDDEKTERLGLYASIALGFITGFWVVCGSLLLKRSWRHAYFKFVFDIRDKLLAHTSDLIH</sequence>
<evidence type="ECO:0000259" key="16">
    <source>
        <dbReference type="Pfam" id="PF23598"/>
    </source>
</evidence>
<keyword evidence="4" id="KW-1003">Cell membrane</keyword>
<keyword evidence="12" id="KW-0325">Glycoprotein</keyword>
<dbReference type="SUPFAM" id="SSF52058">
    <property type="entry name" value="L domain-like"/>
    <property type="match status" value="2"/>
</dbReference>
<dbReference type="SUPFAM" id="SSF52047">
    <property type="entry name" value="RNI-like"/>
    <property type="match status" value="1"/>
</dbReference>
<evidence type="ECO:0000256" key="9">
    <source>
        <dbReference type="ARBA" id="ARBA00022989"/>
    </source>
</evidence>
<keyword evidence="10 14" id="KW-0472">Membrane</keyword>
<dbReference type="InterPro" id="IPR055414">
    <property type="entry name" value="LRR_R13L4/SHOC2-like"/>
</dbReference>
<dbReference type="InterPro" id="IPR003591">
    <property type="entry name" value="Leu-rich_rpt_typical-subtyp"/>
</dbReference>
<keyword evidence="6 14" id="KW-0812">Transmembrane</keyword>
<evidence type="ECO:0000259" key="15">
    <source>
        <dbReference type="Pfam" id="PF08263"/>
    </source>
</evidence>
<dbReference type="InterPro" id="IPR013210">
    <property type="entry name" value="LRR_N_plant-typ"/>
</dbReference>
<dbReference type="Proteomes" id="UP000257109">
    <property type="component" value="Unassembled WGS sequence"/>
</dbReference>
<dbReference type="InterPro" id="IPR046956">
    <property type="entry name" value="RLP23-like"/>
</dbReference>
<evidence type="ECO:0000256" key="13">
    <source>
        <dbReference type="SAM" id="MobiDB-lite"/>
    </source>
</evidence>
<evidence type="ECO:0000256" key="7">
    <source>
        <dbReference type="ARBA" id="ARBA00022729"/>
    </source>
</evidence>
<proteinExistence type="inferred from homology"/>
<feature type="compositionally biased region" description="Pro residues" evidence="13">
    <location>
        <begin position="9"/>
        <end position="19"/>
    </location>
</feature>
<evidence type="ECO:0000313" key="18">
    <source>
        <dbReference type="Proteomes" id="UP000257109"/>
    </source>
</evidence>
<comment type="subcellular location">
    <subcellularLocation>
        <location evidence="1">Cell membrane</location>
        <topology evidence="1">Single-pass type I membrane protein</topology>
    </subcellularLocation>
</comment>
<evidence type="ECO:0000256" key="1">
    <source>
        <dbReference type="ARBA" id="ARBA00004251"/>
    </source>
</evidence>
<reference evidence="17" key="1">
    <citation type="submission" date="2018-05" db="EMBL/GenBank/DDBJ databases">
        <title>Draft genome of Mucuna pruriens seed.</title>
        <authorList>
            <person name="Nnadi N.E."/>
            <person name="Vos R."/>
            <person name="Hasami M.H."/>
            <person name="Devisetty U.K."/>
            <person name="Aguiy J.C."/>
        </authorList>
    </citation>
    <scope>NUCLEOTIDE SEQUENCE [LARGE SCALE GENOMIC DNA]</scope>
    <source>
        <strain evidence="17">JCA_2017</strain>
    </source>
</reference>
<dbReference type="OrthoDB" id="749832at2759"/>
<evidence type="ECO:0000256" key="3">
    <source>
        <dbReference type="ARBA" id="ARBA00009740"/>
    </source>
</evidence>
<dbReference type="AlphaFoldDB" id="A0A371GM19"/>
<dbReference type="PANTHER" id="PTHR48063:SF29">
    <property type="entry name" value="LRR RECEPTOR-LIKE KINASE FAMILY PROTEIN"/>
    <property type="match status" value="1"/>
</dbReference>
<keyword evidence="18" id="KW-1185">Reference proteome</keyword>
<dbReference type="InterPro" id="IPR001611">
    <property type="entry name" value="Leu-rich_rpt"/>
</dbReference>
<comment type="caution">
    <text evidence="17">The sequence shown here is derived from an EMBL/GenBank/DDBJ whole genome shotgun (WGS) entry which is preliminary data.</text>
</comment>
<evidence type="ECO:0000256" key="11">
    <source>
        <dbReference type="ARBA" id="ARBA00023170"/>
    </source>
</evidence>
<comment type="similarity">
    <text evidence="3">Belongs to the OBAP family.</text>
</comment>
<accession>A0A371GM19</accession>
<protein>
    <submittedName>
        <fullName evidence="17">Oil body-associated protein 2B</fullName>
    </submittedName>
</protein>
<gene>
    <name evidence="17" type="primary">OBAP2B</name>
    <name evidence="17" type="ORF">CR513_26393</name>
</gene>
<comment type="similarity">
    <text evidence="2">Belongs to the RLP family.</text>
</comment>
<evidence type="ECO:0000256" key="4">
    <source>
        <dbReference type="ARBA" id="ARBA00022475"/>
    </source>
</evidence>
<feature type="domain" description="Leucine-rich repeat-containing N-terminal plant-type" evidence="15">
    <location>
        <begin position="245"/>
        <end position="281"/>
    </location>
</feature>
<dbReference type="Pfam" id="PF23598">
    <property type="entry name" value="LRR_14"/>
    <property type="match status" value="1"/>
</dbReference>
<dbReference type="FunFam" id="3.80.10.10:FF:000129">
    <property type="entry name" value="Leucine-rich repeat receptor-like kinase"/>
    <property type="match status" value="1"/>
</dbReference>
<dbReference type="SMART" id="SM00369">
    <property type="entry name" value="LRR_TYP"/>
    <property type="match status" value="11"/>
</dbReference>
<keyword evidence="9 14" id="KW-1133">Transmembrane helix</keyword>
<dbReference type="FunFam" id="3.80.10.10:FF:000299">
    <property type="entry name" value="Piriformospora indica-insensitive protein 2"/>
    <property type="match status" value="1"/>
</dbReference>
<dbReference type="InterPro" id="IPR032675">
    <property type="entry name" value="LRR_dom_sf"/>
</dbReference>
<feature type="domain" description="Disease resistance R13L4/SHOC-2-like LRR" evidence="16">
    <location>
        <begin position="521"/>
        <end position="669"/>
    </location>
</feature>
<keyword evidence="8" id="KW-0677">Repeat</keyword>
<dbReference type="Pfam" id="PF13855">
    <property type="entry name" value="LRR_8"/>
    <property type="match status" value="1"/>
</dbReference>
<evidence type="ECO:0000313" key="17">
    <source>
        <dbReference type="EMBL" id="RDX91601.1"/>
    </source>
</evidence>
<dbReference type="Pfam" id="PF06884">
    <property type="entry name" value="DUF1264"/>
    <property type="match status" value="1"/>
</dbReference>
<keyword evidence="7" id="KW-0732">Signal</keyword>
<dbReference type="FunFam" id="3.80.10.10:FF:000095">
    <property type="entry name" value="LRR receptor-like serine/threonine-protein kinase GSO1"/>
    <property type="match status" value="1"/>
</dbReference>
<keyword evidence="11" id="KW-0675">Receptor</keyword>
<dbReference type="Pfam" id="PF00560">
    <property type="entry name" value="LRR_1"/>
    <property type="match status" value="8"/>
</dbReference>
<evidence type="ECO:0000256" key="6">
    <source>
        <dbReference type="ARBA" id="ARBA00022692"/>
    </source>
</evidence>
<evidence type="ECO:0000256" key="10">
    <source>
        <dbReference type="ARBA" id="ARBA00023136"/>
    </source>
</evidence>
<keyword evidence="5" id="KW-0433">Leucine-rich repeat</keyword>
<dbReference type="EMBL" id="QJKJ01005074">
    <property type="protein sequence ID" value="RDX91601.1"/>
    <property type="molecule type" value="Genomic_DNA"/>
</dbReference>
<dbReference type="FunFam" id="3.80.10.10:FF:000111">
    <property type="entry name" value="LRR receptor-like serine/threonine-protein kinase ERECTA"/>
    <property type="match status" value="1"/>
</dbReference>
<dbReference type="InterPro" id="IPR010686">
    <property type="entry name" value="OBAP-like"/>
</dbReference>
<organism evidence="17 18">
    <name type="scientific">Mucuna pruriens</name>
    <name type="common">Velvet bean</name>
    <name type="synonym">Dolichos pruriens</name>
    <dbReference type="NCBI Taxonomy" id="157652"/>
    <lineage>
        <taxon>Eukaryota</taxon>
        <taxon>Viridiplantae</taxon>
        <taxon>Streptophyta</taxon>
        <taxon>Embryophyta</taxon>
        <taxon>Tracheophyta</taxon>
        <taxon>Spermatophyta</taxon>
        <taxon>Magnoliopsida</taxon>
        <taxon>eudicotyledons</taxon>
        <taxon>Gunneridae</taxon>
        <taxon>Pentapetalae</taxon>
        <taxon>rosids</taxon>
        <taxon>fabids</taxon>
        <taxon>Fabales</taxon>
        <taxon>Fabaceae</taxon>
        <taxon>Papilionoideae</taxon>
        <taxon>50 kb inversion clade</taxon>
        <taxon>NPAAA clade</taxon>
        <taxon>indigoferoid/millettioid clade</taxon>
        <taxon>Phaseoleae</taxon>
        <taxon>Mucuna</taxon>
    </lineage>
</organism>
<feature type="transmembrane region" description="Helical" evidence="14">
    <location>
        <begin position="1116"/>
        <end position="1139"/>
    </location>
</feature>
<dbReference type="PANTHER" id="PTHR48063">
    <property type="entry name" value="LRR RECEPTOR-LIKE KINASE"/>
    <property type="match status" value="1"/>
</dbReference>